<dbReference type="AlphaFoldDB" id="A0A450YQP2"/>
<protein>
    <submittedName>
        <fullName evidence="1">Uncharacterized protein</fullName>
    </submittedName>
</protein>
<reference evidence="1" key="1">
    <citation type="submission" date="2019-02" db="EMBL/GenBank/DDBJ databases">
        <authorList>
            <person name="Gruber-Vodicka R. H."/>
            <person name="Seah K. B. B."/>
        </authorList>
    </citation>
    <scope>NUCLEOTIDE SEQUENCE</scope>
    <source>
        <strain evidence="1">BECK_BZ125</strain>
    </source>
</reference>
<gene>
    <name evidence="1" type="ORF">BECKTC1821E_GA0114239_10297</name>
</gene>
<evidence type="ECO:0000313" key="1">
    <source>
        <dbReference type="EMBL" id="VFK43860.1"/>
    </source>
</evidence>
<proteinExistence type="predicted"/>
<organism evidence="1">
    <name type="scientific">Candidatus Kentrum sp. TC</name>
    <dbReference type="NCBI Taxonomy" id="2126339"/>
    <lineage>
        <taxon>Bacteria</taxon>
        <taxon>Pseudomonadati</taxon>
        <taxon>Pseudomonadota</taxon>
        <taxon>Gammaproteobacteria</taxon>
        <taxon>Candidatus Kentrum</taxon>
    </lineage>
</organism>
<name>A0A450YQP2_9GAMM</name>
<sequence>MLMTQTHLFRGATKDTIGLLKELNRQEKPTFIVPTKFISVEAAQIGYLLDTIYHTNPSVGKNTDDYKSFFCNSRYEALQGAIKIARHRQWNRMSRYPLADFSEEPKS</sequence>
<dbReference type="EMBL" id="CAADFT010000029">
    <property type="protein sequence ID" value="VFK43860.1"/>
    <property type="molecule type" value="Genomic_DNA"/>
</dbReference>
<accession>A0A450YQP2</accession>